<dbReference type="EMBL" id="LBMM01020719">
    <property type="protein sequence ID" value="KMQ83226.1"/>
    <property type="molecule type" value="Genomic_DNA"/>
</dbReference>
<keyword evidence="2" id="KW-0255">Endonuclease</keyword>
<keyword evidence="3" id="KW-1185">Reference proteome</keyword>
<evidence type="ECO:0000313" key="3">
    <source>
        <dbReference type="Proteomes" id="UP000036403"/>
    </source>
</evidence>
<organism evidence="2 3">
    <name type="scientific">Lasius niger</name>
    <name type="common">Black garden ant</name>
    <dbReference type="NCBI Taxonomy" id="67767"/>
    <lineage>
        <taxon>Eukaryota</taxon>
        <taxon>Metazoa</taxon>
        <taxon>Ecdysozoa</taxon>
        <taxon>Arthropoda</taxon>
        <taxon>Hexapoda</taxon>
        <taxon>Insecta</taxon>
        <taxon>Pterygota</taxon>
        <taxon>Neoptera</taxon>
        <taxon>Endopterygota</taxon>
        <taxon>Hymenoptera</taxon>
        <taxon>Apocrita</taxon>
        <taxon>Aculeata</taxon>
        <taxon>Formicoidea</taxon>
        <taxon>Formicidae</taxon>
        <taxon>Formicinae</taxon>
        <taxon>Lasius</taxon>
        <taxon>Lasius</taxon>
    </lineage>
</organism>
<dbReference type="OrthoDB" id="7697103at2759"/>
<keyword evidence="2" id="KW-0540">Nuclease</keyword>
<keyword evidence="2" id="KW-0695">RNA-directed DNA polymerase</keyword>
<dbReference type="GO" id="GO:0004519">
    <property type="term" value="F:endonuclease activity"/>
    <property type="evidence" value="ECO:0007669"/>
    <property type="project" value="UniProtKB-KW"/>
</dbReference>
<feature type="compositionally biased region" description="Basic and acidic residues" evidence="1">
    <location>
        <begin position="9"/>
        <end position="24"/>
    </location>
</feature>
<keyword evidence="2" id="KW-0548">Nucleotidyltransferase</keyword>
<feature type="compositionally biased region" description="Basic and acidic residues" evidence="1">
    <location>
        <begin position="37"/>
        <end position="72"/>
    </location>
</feature>
<keyword evidence="2" id="KW-0808">Transferase</keyword>
<evidence type="ECO:0000313" key="2">
    <source>
        <dbReference type="EMBL" id="KMQ83226.1"/>
    </source>
</evidence>
<reference evidence="2 3" key="1">
    <citation type="submission" date="2015-04" db="EMBL/GenBank/DDBJ databases">
        <title>Lasius niger genome sequencing.</title>
        <authorList>
            <person name="Konorov E.A."/>
            <person name="Nikitin M.A."/>
            <person name="Kirill M.V."/>
            <person name="Chang P."/>
        </authorList>
    </citation>
    <scope>NUCLEOTIDE SEQUENCE [LARGE SCALE GENOMIC DNA]</scope>
    <source>
        <tissue evidence="2">Whole</tissue>
    </source>
</reference>
<gene>
    <name evidence="2" type="ORF">RF55_20575</name>
</gene>
<dbReference type="AlphaFoldDB" id="A0A0J7JZB4"/>
<dbReference type="PaxDb" id="67767-A0A0J7JZB4"/>
<evidence type="ECO:0000256" key="1">
    <source>
        <dbReference type="SAM" id="MobiDB-lite"/>
    </source>
</evidence>
<name>A0A0J7JZB4_LASNI</name>
<accession>A0A0J7JZB4</accession>
<protein>
    <submittedName>
        <fullName evidence="2">Endonuclease-reverse transcriptase</fullName>
    </submittedName>
</protein>
<dbReference type="GO" id="GO:0003964">
    <property type="term" value="F:RNA-directed DNA polymerase activity"/>
    <property type="evidence" value="ECO:0007669"/>
    <property type="project" value="UniProtKB-KW"/>
</dbReference>
<proteinExistence type="predicted"/>
<feature type="region of interest" description="Disordered" evidence="1">
    <location>
        <begin position="1"/>
        <end position="74"/>
    </location>
</feature>
<feature type="non-terminal residue" evidence="2">
    <location>
        <position position="211"/>
    </location>
</feature>
<dbReference type="Proteomes" id="UP000036403">
    <property type="component" value="Unassembled WGS sequence"/>
</dbReference>
<comment type="caution">
    <text evidence="2">The sequence shown here is derived from an EMBL/GenBank/DDBJ whole genome shotgun (WGS) entry which is preliminary data.</text>
</comment>
<sequence>MGGGSNDGDMGKRERVGEGQRRITEGIYLEGADGEEKEQKEKSKGRDADGGEEGRGIEGRVVRGERGRRIEQEESELEREEVRRVISGLRERKAIGKDGIPNEVWKYGGEEVERWAWERYNRVWKGEGWPEEWKESVIIPIVKKGRGDEIKEYRKVTLMPSLYKIYTAVLGARLRREIEEKGVLAGSQARFKRGMGTVDQIYALNYIVNRQ</sequence>
<keyword evidence="2" id="KW-0378">Hydrolase</keyword>
<dbReference type="PANTHER" id="PTHR19446">
    <property type="entry name" value="REVERSE TRANSCRIPTASES"/>
    <property type="match status" value="1"/>
</dbReference>